<keyword evidence="9 17" id="KW-0378">Hydrolase</keyword>
<name>A0A7Y9E7I2_9ACTN</name>
<dbReference type="PANTHER" id="PTHR11533:SF174">
    <property type="entry name" value="PUROMYCIN-SENSITIVE AMINOPEPTIDASE-RELATED"/>
    <property type="match status" value="1"/>
</dbReference>
<evidence type="ECO:0000256" key="12">
    <source>
        <dbReference type="ARBA" id="ARBA00029811"/>
    </source>
</evidence>
<comment type="catalytic activity">
    <reaction evidence="1">
        <text>Release of an N-terminal amino acid, Xaa-|-Yaa- from a peptide, amide or arylamide. Xaa is preferably Ala, but may be most amino acids including Pro (slow action). When a terminal hydrophobic residue is followed by a prolyl residue, the two may be released as an intact Xaa-Pro dipeptide.</text>
        <dbReference type="EC" id="3.4.11.2"/>
    </reaction>
</comment>
<evidence type="ECO:0000256" key="5">
    <source>
        <dbReference type="ARBA" id="ARBA00015611"/>
    </source>
</evidence>
<dbReference type="Pfam" id="PF01433">
    <property type="entry name" value="Peptidase_M1"/>
    <property type="match status" value="1"/>
</dbReference>
<dbReference type="FunFam" id="1.10.390.10:FF:000004">
    <property type="entry name" value="Aminopeptidase N"/>
    <property type="match status" value="1"/>
</dbReference>
<feature type="domain" description="Aminopeptidase N-like N-terminal" evidence="16">
    <location>
        <begin position="22"/>
        <end position="190"/>
    </location>
</feature>
<evidence type="ECO:0000256" key="4">
    <source>
        <dbReference type="ARBA" id="ARBA00012564"/>
    </source>
</evidence>
<dbReference type="SUPFAM" id="SSF55486">
    <property type="entry name" value="Metalloproteases ('zincins'), catalytic domain"/>
    <property type="match status" value="1"/>
</dbReference>
<evidence type="ECO:0000256" key="11">
    <source>
        <dbReference type="ARBA" id="ARBA00023049"/>
    </source>
</evidence>
<dbReference type="InterPro" id="IPR027268">
    <property type="entry name" value="Peptidase_M4/M1_CTD_sf"/>
</dbReference>
<evidence type="ECO:0000313" key="17">
    <source>
        <dbReference type="EMBL" id="NYD42585.1"/>
    </source>
</evidence>
<dbReference type="EC" id="3.4.11.2" evidence="4"/>
<evidence type="ECO:0000256" key="3">
    <source>
        <dbReference type="ARBA" id="ARBA00010136"/>
    </source>
</evidence>
<accession>A0A7Y9E7I2</accession>
<dbReference type="Pfam" id="PF17900">
    <property type="entry name" value="Peptidase_M1_N"/>
    <property type="match status" value="1"/>
</dbReference>
<dbReference type="GO" id="GO:0042277">
    <property type="term" value="F:peptide binding"/>
    <property type="evidence" value="ECO:0007669"/>
    <property type="project" value="TreeGrafter"/>
</dbReference>
<evidence type="ECO:0000259" key="15">
    <source>
        <dbReference type="Pfam" id="PF11838"/>
    </source>
</evidence>
<dbReference type="CDD" id="cd09602">
    <property type="entry name" value="M1_APN"/>
    <property type="match status" value="1"/>
</dbReference>
<dbReference type="InterPro" id="IPR012778">
    <property type="entry name" value="Pept_M1_aminopeptidase"/>
</dbReference>
<reference evidence="17 18" key="1">
    <citation type="submission" date="2020-07" db="EMBL/GenBank/DDBJ databases">
        <title>Sequencing the genomes of 1000 actinobacteria strains.</title>
        <authorList>
            <person name="Klenk H.-P."/>
        </authorList>
    </citation>
    <scope>NUCLEOTIDE SEQUENCE [LARGE SCALE GENOMIC DNA]</scope>
    <source>
        <strain evidence="17 18">DSM 21350</strain>
    </source>
</reference>
<sequence>MPGTNLTRDEAATRAALLDVTSYSVDLDLTTGEKTFGSTTTIRFGCTEPGASTFADLVDAHIHEITLNGESVDPATAYADNRIALSGLAAENELVVRADCTYSRTGEGLHRFVDPADDRVYLYSQFEVPDARRVYTTFEQPDLKAPFTFNVTAPAGWKVVSNAPAPEPQDLAGDKQLWAFPQTKPMSTYVTAIVAGEYHEVTHVYRGKHGDIPLGHYCRQSLAEHLDVEELVKVTEQGFAFFEELFDYPYPFGKYDQLYVPEYNMGAMENVGCVTLRDEYLPRSRQDRAFYEFRVEVILHEMAHMWFGDLVTMKWWDDLWLNESFAEWACYHAAVEATEFTESWTGFTNARKNWAYRQDQLPSTHPIAADNYDLRAVEVNFDGITYAKGASVLKQLVAWVGLENFIEGVRAYFKDFEYSNSEFGDLLAALEKSSGRELQSWAQEWLQTAGVNTLAPQFQLGEDGAYTSFAIRQTAAAEHATLRRHRVGVGLYDEVDGRLVRRSSFETDVAGELTEVPELVGVKQPALLLLNEGDLAYAKIRLDERSLATVIGGISTLDDSLARALCWGAAWDMTRDAELSATDFVALVLSGIAAETDAFGVSRIPSYAAQAANTFSAPENRAALQQTWEQGLRKLLENAPAGSDHQLSFVRAYAAAAHSDQALDELEALIDGTRTLEGLEVDTDLRWTLLTALARAGRADAERIDAELARDNTISGQEHAAAARASRPTAEAKAEAWELAIVRDDVANETQRSIVLAFQAHGQEEVLAPYVEKYLEAAETMWEDKGTQRASTALEYIFPSPLASQELLDRVDAWLQSSQANPAAKRYVHEGRDDVARALAAQAKDAQAKDA</sequence>
<comment type="caution">
    <text evidence="17">The sequence shown here is derived from an EMBL/GenBank/DDBJ whole genome shotgun (WGS) entry which is preliminary data.</text>
</comment>
<evidence type="ECO:0000256" key="6">
    <source>
        <dbReference type="ARBA" id="ARBA00022438"/>
    </source>
</evidence>
<dbReference type="InterPro" id="IPR050344">
    <property type="entry name" value="Peptidase_M1_aminopeptidases"/>
</dbReference>
<dbReference type="Gene3D" id="2.60.40.1730">
    <property type="entry name" value="tricorn interacting facor f3 domain"/>
    <property type="match status" value="1"/>
</dbReference>
<keyword evidence="18" id="KW-1185">Reference proteome</keyword>
<gene>
    <name evidence="17" type="ORF">BJZ21_002668</name>
</gene>
<evidence type="ECO:0000259" key="16">
    <source>
        <dbReference type="Pfam" id="PF17900"/>
    </source>
</evidence>
<organism evidence="17 18">
    <name type="scientific">Nocardioides panaciterrulae</name>
    <dbReference type="NCBI Taxonomy" id="661492"/>
    <lineage>
        <taxon>Bacteria</taxon>
        <taxon>Bacillati</taxon>
        <taxon>Actinomycetota</taxon>
        <taxon>Actinomycetes</taxon>
        <taxon>Propionibacteriales</taxon>
        <taxon>Nocardioidaceae</taxon>
        <taxon>Nocardioides</taxon>
    </lineage>
</organism>
<dbReference type="GO" id="GO:0016020">
    <property type="term" value="C:membrane"/>
    <property type="evidence" value="ECO:0007669"/>
    <property type="project" value="TreeGrafter"/>
</dbReference>
<evidence type="ECO:0000256" key="7">
    <source>
        <dbReference type="ARBA" id="ARBA00022670"/>
    </source>
</evidence>
<dbReference type="NCBIfam" id="TIGR02412">
    <property type="entry name" value="pepN_strep_liv"/>
    <property type="match status" value="1"/>
</dbReference>
<dbReference type="PRINTS" id="PR00756">
    <property type="entry name" value="ALADIPTASE"/>
</dbReference>
<dbReference type="AlphaFoldDB" id="A0A7Y9E7I2"/>
<keyword evidence="8" id="KW-0479">Metal-binding</keyword>
<evidence type="ECO:0000256" key="2">
    <source>
        <dbReference type="ARBA" id="ARBA00001947"/>
    </source>
</evidence>
<dbReference type="InterPro" id="IPR014782">
    <property type="entry name" value="Peptidase_M1_dom"/>
</dbReference>
<evidence type="ECO:0000256" key="8">
    <source>
        <dbReference type="ARBA" id="ARBA00022723"/>
    </source>
</evidence>
<dbReference type="GO" id="GO:0016285">
    <property type="term" value="F:alanyl aminopeptidase activity"/>
    <property type="evidence" value="ECO:0007669"/>
    <property type="project" value="UniProtKB-EC"/>
</dbReference>
<evidence type="ECO:0000259" key="14">
    <source>
        <dbReference type="Pfam" id="PF01433"/>
    </source>
</evidence>
<feature type="domain" description="ERAP1-like C-terminal" evidence="15">
    <location>
        <begin position="528"/>
        <end position="837"/>
    </location>
</feature>
<dbReference type="Gene3D" id="1.10.390.10">
    <property type="entry name" value="Neutral Protease Domain 2"/>
    <property type="match status" value="1"/>
</dbReference>
<dbReference type="InterPro" id="IPR042097">
    <property type="entry name" value="Aminopeptidase_N-like_N_sf"/>
</dbReference>
<evidence type="ECO:0000256" key="10">
    <source>
        <dbReference type="ARBA" id="ARBA00022833"/>
    </source>
</evidence>
<comment type="similarity">
    <text evidence="3">Belongs to the peptidase M1 family.</text>
</comment>
<dbReference type="InterPro" id="IPR024571">
    <property type="entry name" value="ERAP1-like_C_dom"/>
</dbReference>
<dbReference type="GO" id="GO:0005615">
    <property type="term" value="C:extracellular space"/>
    <property type="evidence" value="ECO:0007669"/>
    <property type="project" value="TreeGrafter"/>
</dbReference>
<dbReference type="GO" id="GO:0008270">
    <property type="term" value="F:zinc ion binding"/>
    <property type="evidence" value="ECO:0007669"/>
    <property type="project" value="InterPro"/>
</dbReference>
<dbReference type="InterPro" id="IPR001930">
    <property type="entry name" value="Peptidase_M1"/>
</dbReference>
<dbReference type="GO" id="GO:0043171">
    <property type="term" value="P:peptide catabolic process"/>
    <property type="evidence" value="ECO:0007669"/>
    <property type="project" value="TreeGrafter"/>
</dbReference>
<dbReference type="Pfam" id="PF11838">
    <property type="entry name" value="ERAP1_C"/>
    <property type="match status" value="1"/>
</dbReference>
<dbReference type="FunFam" id="2.60.40.1730:FF:000010">
    <property type="entry name" value="Putative aminopeptidase N"/>
    <property type="match status" value="1"/>
</dbReference>
<dbReference type="GO" id="GO:0006508">
    <property type="term" value="P:proteolysis"/>
    <property type="evidence" value="ECO:0007669"/>
    <property type="project" value="UniProtKB-KW"/>
</dbReference>
<dbReference type="RefSeq" id="WP_179664212.1">
    <property type="nucleotide sequence ID" value="NZ_JACCBG010000001.1"/>
</dbReference>
<evidence type="ECO:0000256" key="9">
    <source>
        <dbReference type="ARBA" id="ARBA00022801"/>
    </source>
</evidence>
<proteinExistence type="inferred from homology"/>
<dbReference type="PANTHER" id="PTHR11533">
    <property type="entry name" value="PROTEASE M1 ZINC METALLOPROTEASE"/>
    <property type="match status" value="1"/>
</dbReference>
<keyword evidence="10" id="KW-0862">Zinc</keyword>
<dbReference type="GO" id="GO:0005737">
    <property type="term" value="C:cytoplasm"/>
    <property type="evidence" value="ECO:0007669"/>
    <property type="project" value="TreeGrafter"/>
</dbReference>
<dbReference type="Proteomes" id="UP000535511">
    <property type="component" value="Unassembled WGS sequence"/>
</dbReference>
<evidence type="ECO:0000256" key="13">
    <source>
        <dbReference type="ARBA" id="ARBA00031533"/>
    </source>
</evidence>
<feature type="domain" description="Peptidase M1 membrane alanine aminopeptidase" evidence="14">
    <location>
        <begin position="234"/>
        <end position="445"/>
    </location>
</feature>
<keyword evidence="6 17" id="KW-0031">Aminopeptidase</keyword>
<keyword evidence="7" id="KW-0645">Protease</keyword>
<dbReference type="EMBL" id="JACCBG010000001">
    <property type="protein sequence ID" value="NYD42585.1"/>
    <property type="molecule type" value="Genomic_DNA"/>
</dbReference>
<evidence type="ECO:0000256" key="1">
    <source>
        <dbReference type="ARBA" id="ARBA00000098"/>
    </source>
</evidence>
<dbReference type="InterPro" id="IPR045357">
    <property type="entry name" value="Aminopeptidase_N-like_N"/>
</dbReference>
<dbReference type="GO" id="GO:0070006">
    <property type="term" value="F:metalloaminopeptidase activity"/>
    <property type="evidence" value="ECO:0007669"/>
    <property type="project" value="TreeGrafter"/>
</dbReference>
<keyword evidence="11" id="KW-0482">Metalloprotease</keyword>
<dbReference type="SUPFAM" id="SSF63737">
    <property type="entry name" value="Leukotriene A4 hydrolase N-terminal domain"/>
    <property type="match status" value="1"/>
</dbReference>
<evidence type="ECO:0000313" key="18">
    <source>
        <dbReference type="Proteomes" id="UP000535511"/>
    </source>
</evidence>
<protein>
    <recommendedName>
        <fullName evidence="5">Aminopeptidase N</fullName>
        <ecNumber evidence="4">3.4.11.2</ecNumber>
    </recommendedName>
    <alternativeName>
        <fullName evidence="12">Alanine aminopeptidase</fullName>
    </alternativeName>
    <alternativeName>
        <fullName evidence="13">Lysyl aminopeptidase</fullName>
    </alternativeName>
</protein>
<comment type="cofactor">
    <cofactor evidence="2">
        <name>Zn(2+)</name>
        <dbReference type="ChEBI" id="CHEBI:29105"/>
    </cofactor>
</comment>